<sequence>MSEGSSARHVSHVAVYNGNDHNGQGLQHNGLGINNTHHQRDVNLWFNEHRGQVLTTIAIVAIVAMVSLGLGLGLGLKTGSNSPTGNDHPTSPGPAGPGLPSSTTAQGIPSQTETIPSVTKSANPYECRFSCDQSYQDEHGCHPNCPGAPCPDDTGCQDPYPCIPRITSGTTKTSAGLVLSSCCNTGCKETWTCHGACSLDLKCVTATNFTAASTCTKMG</sequence>
<keyword evidence="4" id="KW-1185">Reference proteome</keyword>
<reference evidence="3 4" key="1">
    <citation type="submission" date="2023-01" db="EMBL/GenBank/DDBJ databases">
        <title>Analysis of 21 Apiospora genomes using comparative genomics revels a genus with tremendous synthesis potential of carbohydrate active enzymes and secondary metabolites.</title>
        <authorList>
            <person name="Sorensen T."/>
        </authorList>
    </citation>
    <scope>NUCLEOTIDE SEQUENCE [LARGE SCALE GENOMIC DNA]</scope>
    <source>
        <strain evidence="3 4">CBS 114990</strain>
    </source>
</reference>
<evidence type="ECO:0000256" key="1">
    <source>
        <dbReference type="SAM" id="MobiDB-lite"/>
    </source>
</evidence>
<evidence type="ECO:0000313" key="3">
    <source>
        <dbReference type="EMBL" id="KAK8090462.1"/>
    </source>
</evidence>
<keyword evidence="2" id="KW-0812">Transmembrane</keyword>
<accession>A0ABR1X4X3</accession>
<dbReference type="GeneID" id="92042798"/>
<name>A0ABR1X4X3_9PEZI</name>
<evidence type="ECO:0000256" key="2">
    <source>
        <dbReference type="SAM" id="Phobius"/>
    </source>
</evidence>
<feature type="transmembrane region" description="Helical" evidence="2">
    <location>
        <begin position="53"/>
        <end position="76"/>
    </location>
</feature>
<feature type="compositionally biased region" description="Polar residues" evidence="1">
    <location>
        <begin position="105"/>
        <end position="116"/>
    </location>
</feature>
<organism evidence="3 4">
    <name type="scientific">Apiospora hydei</name>
    <dbReference type="NCBI Taxonomy" id="1337664"/>
    <lineage>
        <taxon>Eukaryota</taxon>
        <taxon>Fungi</taxon>
        <taxon>Dikarya</taxon>
        <taxon>Ascomycota</taxon>
        <taxon>Pezizomycotina</taxon>
        <taxon>Sordariomycetes</taxon>
        <taxon>Xylariomycetidae</taxon>
        <taxon>Amphisphaeriales</taxon>
        <taxon>Apiosporaceae</taxon>
        <taxon>Apiospora</taxon>
    </lineage>
</organism>
<keyword evidence="2" id="KW-0472">Membrane</keyword>
<dbReference type="Proteomes" id="UP001433268">
    <property type="component" value="Unassembled WGS sequence"/>
</dbReference>
<gene>
    <name evidence="3" type="ORF">PG997_005423</name>
</gene>
<dbReference type="RefSeq" id="XP_066673356.1">
    <property type="nucleotide sequence ID" value="XM_066809738.1"/>
</dbReference>
<keyword evidence="2" id="KW-1133">Transmembrane helix</keyword>
<feature type="region of interest" description="Disordered" evidence="1">
    <location>
        <begin position="80"/>
        <end position="116"/>
    </location>
</feature>
<evidence type="ECO:0000313" key="4">
    <source>
        <dbReference type="Proteomes" id="UP001433268"/>
    </source>
</evidence>
<comment type="caution">
    <text evidence="3">The sequence shown here is derived from an EMBL/GenBank/DDBJ whole genome shotgun (WGS) entry which is preliminary data.</text>
</comment>
<proteinExistence type="predicted"/>
<protein>
    <submittedName>
        <fullName evidence="3">Uncharacterized protein</fullName>
    </submittedName>
</protein>
<dbReference type="EMBL" id="JAQQWN010000004">
    <property type="protein sequence ID" value="KAK8090462.1"/>
    <property type="molecule type" value="Genomic_DNA"/>
</dbReference>